<evidence type="ECO:0000313" key="1">
    <source>
        <dbReference type="EMBL" id="KXO98958.1"/>
    </source>
</evidence>
<proteinExistence type="predicted"/>
<dbReference type="EMBL" id="LSRF01000008">
    <property type="protein sequence ID" value="KXP14022.1"/>
    <property type="molecule type" value="Genomic_DNA"/>
</dbReference>
<accession>A0A138AUB6</accession>
<dbReference type="EMBL" id="LSRE01000011">
    <property type="protein sequence ID" value="KXO98958.1"/>
    <property type="molecule type" value="Genomic_DNA"/>
</dbReference>
<evidence type="ECO:0000313" key="3">
    <source>
        <dbReference type="Proteomes" id="UP000070258"/>
    </source>
</evidence>
<comment type="caution">
    <text evidence="2">The sequence shown here is derived from an EMBL/GenBank/DDBJ whole genome shotgun (WGS) entry which is preliminary data.</text>
</comment>
<dbReference type="AlphaFoldDB" id="A0A138AUB6"/>
<gene>
    <name evidence="2" type="ORF">AXK60_22460</name>
    <name evidence="1" type="ORF">AXK61_18630</name>
</gene>
<reference evidence="2" key="1">
    <citation type="submission" date="2016-02" db="EMBL/GenBank/DDBJ databases">
        <authorList>
            <person name="Teng J.L."/>
            <person name="Yang Y."/>
            <person name="Huang Y."/>
            <person name="Guo F."/>
            <person name="Wei W."/>
            <person name="Chen J.H."/>
            <person name="Wong S.Y."/>
            <person name="Lau S.K."/>
            <person name="Woo P.C."/>
        </authorList>
    </citation>
    <scope>NUCLEOTIDE SEQUENCE</scope>
    <source>
        <strain evidence="2">JCM 15929</strain>
    </source>
</reference>
<dbReference type="OrthoDB" id="3785441at2"/>
<dbReference type="InterPro" id="IPR046036">
    <property type="entry name" value="DUF5994"/>
</dbReference>
<name>A0A138AUB6_9ACTN</name>
<protein>
    <submittedName>
        <fullName evidence="2">Uncharacterized protein</fullName>
    </submittedName>
</protein>
<dbReference type="Proteomes" id="UP000070258">
    <property type="component" value="Unassembled WGS sequence"/>
</dbReference>
<sequence>MDTGTERVRLDLDEELTAGLWWPRSTDYAAEIHDLAYSCGLALGQRVERITFAWNHETIERLRTMRLSGLLLGDPGDGQPREEMHVYVDGGHIVRLTVVPPAAHGVGSHAATGSE</sequence>
<dbReference type="Pfam" id="PF19457">
    <property type="entry name" value="DUF5994"/>
    <property type="match status" value="1"/>
</dbReference>
<evidence type="ECO:0000313" key="4">
    <source>
        <dbReference type="Proteomes" id="UP000070409"/>
    </source>
</evidence>
<reference evidence="1 4" key="3">
    <citation type="submission" date="2016-02" db="EMBL/GenBank/DDBJ databases">
        <authorList>
            <person name="Teng J.L."/>
            <person name="Tang Y."/>
            <person name="Huang Y."/>
            <person name="Guo F."/>
            <person name="Wei W."/>
            <person name="Chen J.H."/>
            <person name="Wong S.Y."/>
            <person name="Lau S.K."/>
            <person name="Woo P.C."/>
        </authorList>
    </citation>
    <scope>NUCLEOTIDE SEQUENCE [LARGE SCALE GENOMIC DNA]</scope>
    <source>
        <strain evidence="1 4">JCM 13375</strain>
    </source>
</reference>
<keyword evidence="4" id="KW-1185">Reference proteome</keyword>
<dbReference type="RefSeq" id="WP_068570299.1">
    <property type="nucleotide sequence ID" value="NZ_LSRE01000011.1"/>
</dbReference>
<evidence type="ECO:0000313" key="2">
    <source>
        <dbReference type="EMBL" id="KXP14022.1"/>
    </source>
</evidence>
<dbReference type="Proteomes" id="UP000070409">
    <property type="component" value="Unassembled WGS sequence"/>
</dbReference>
<organism evidence="2 3">
    <name type="scientific">Tsukamurella pseudospumae</name>
    <dbReference type="NCBI Taxonomy" id="239498"/>
    <lineage>
        <taxon>Bacteria</taxon>
        <taxon>Bacillati</taxon>
        <taxon>Actinomycetota</taxon>
        <taxon>Actinomycetes</taxon>
        <taxon>Mycobacteriales</taxon>
        <taxon>Tsukamurellaceae</taxon>
        <taxon>Tsukamurella</taxon>
    </lineage>
</organism>
<reference evidence="3" key="2">
    <citation type="submission" date="2016-02" db="EMBL/GenBank/DDBJ databases">
        <authorList>
            <person name="Wen L."/>
            <person name="He K."/>
            <person name="Yang H."/>
        </authorList>
    </citation>
    <scope>NUCLEOTIDE SEQUENCE [LARGE SCALE GENOMIC DNA]</scope>
    <source>
        <strain evidence="3">JCM 15929</strain>
    </source>
</reference>